<dbReference type="InterPro" id="IPR041698">
    <property type="entry name" value="Methyltransf_25"/>
</dbReference>
<keyword evidence="5" id="KW-1185">Reference proteome</keyword>
<dbReference type="CDD" id="cd02440">
    <property type="entry name" value="AdoMet_MTases"/>
    <property type="match status" value="1"/>
</dbReference>
<dbReference type="Proteomes" id="UP000282323">
    <property type="component" value="Unassembled WGS sequence"/>
</dbReference>
<protein>
    <submittedName>
        <fullName evidence="4">Methyltransferase domain-containing protein</fullName>
    </submittedName>
</protein>
<dbReference type="AlphaFoldDB" id="A0A3N6M2F6"/>
<reference evidence="4 5" key="1">
    <citation type="submission" date="2018-10" db="EMBL/GenBank/DDBJ databases">
        <title>Natrarchaeobius chitinivorans gen. nov., sp. nov., and Natrarchaeobius haloalkaliphilus sp. nov., alkaliphilic, chitin-utilizing haloarchaea from hypersaline alkaline lakes.</title>
        <authorList>
            <person name="Sorokin D.Y."/>
            <person name="Elcheninov A.G."/>
            <person name="Kostrikina N.A."/>
            <person name="Bale N.J."/>
            <person name="Sinninghe Damste J.S."/>
            <person name="Khijniak T.V."/>
            <person name="Kublanov I.V."/>
            <person name="Toshchakov S.V."/>
        </authorList>
    </citation>
    <scope>NUCLEOTIDE SEQUENCE [LARGE SCALE GENOMIC DNA]</scope>
    <source>
        <strain evidence="4 5">AArcht4T</strain>
    </source>
</reference>
<keyword evidence="1 4" id="KW-0489">Methyltransferase</keyword>
<evidence type="ECO:0000256" key="2">
    <source>
        <dbReference type="ARBA" id="ARBA00022679"/>
    </source>
</evidence>
<dbReference type="PANTHER" id="PTHR43861:SF1">
    <property type="entry name" value="TRANS-ACONITATE 2-METHYLTRANSFERASE"/>
    <property type="match status" value="1"/>
</dbReference>
<feature type="domain" description="Methyltransferase" evidence="3">
    <location>
        <begin position="47"/>
        <end position="142"/>
    </location>
</feature>
<organism evidence="4 5">
    <name type="scientific">Natrarchaeobius chitinivorans</name>
    <dbReference type="NCBI Taxonomy" id="1679083"/>
    <lineage>
        <taxon>Archaea</taxon>
        <taxon>Methanobacteriati</taxon>
        <taxon>Methanobacteriota</taxon>
        <taxon>Stenosarchaea group</taxon>
        <taxon>Halobacteria</taxon>
        <taxon>Halobacteriales</taxon>
        <taxon>Natrialbaceae</taxon>
        <taxon>Natrarchaeobius</taxon>
    </lineage>
</organism>
<accession>A0A3N6M2F6</accession>
<evidence type="ECO:0000313" key="5">
    <source>
        <dbReference type="Proteomes" id="UP000282323"/>
    </source>
</evidence>
<evidence type="ECO:0000256" key="1">
    <source>
        <dbReference type="ARBA" id="ARBA00022603"/>
    </source>
</evidence>
<name>A0A3N6M2F6_NATCH</name>
<dbReference type="PANTHER" id="PTHR43861">
    <property type="entry name" value="TRANS-ACONITATE 2-METHYLTRANSFERASE-RELATED"/>
    <property type="match status" value="1"/>
</dbReference>
<dbReference type="InterPro" id="IPR029063">
    <property type="entry name" value="SAM-dependent_MTases_sf"/>
</dbReference>
<dbReference type="OrthoDB" id="8915at2157"/>
<dbReference type="RefSeq" id="WP_124195640.1">
    <property type="nucleotide sequence ID" value="NZ_REGA01000008.1"/>
</dbReference>
<proteinExistence type="predicted"/>
<gene>
    <name evidence="4" type="ORF">EA473_10825</name>
</gene>
<dbReference type="Pfam" id="PF13649">
    <property type="entry name" value="Methyltransf_25"/>
    <property type="match status" value="1"/>
</dbReference>
<keyword evidence="2 4" id="KW-0808">Transferase</keyword>
<evidence type="ECO:0000259" key="3">
    <source>
        <dbReference type="Pfam" id="PF13649"/>
    </source>
</evidence>
<dbReference type="GO" id="GO:0032259">
    <property type="term" value="P:methylation"/>
    <property type="evidence" value="ECO:0007669"/>
    <property type="project" value="UniProtKB-KW"/>
</dbReference>
<dbReference type="Gene3D" id="3.40.50.150">
    <property type="entry name" value="Vaccinia Virus protein VP39"/>
    <property type="match status" value="1"/>
</dbReference>
<evidence type="ECO:0000313" key="4">
    <source>
        <dbReference type="EMBL" id="RQG94574.1"/>
    </source>
</evidence>
<sequence length="215" mass="24128">MATDEHLARSRAVWDRKSDRYGMSERDFEPIRETAMDYLELGAGDRVLDVGCGPGVNFERLRSDVGESGSVVAVDYSPEMVANARERVDRHGWENVEVLCADATEVDPDGEFDAAMASLSMAVMPDARRAVENVYRLLAPGGTFVVFDLRRVQTGPARVFNPLLWRFLRWYANWNPENDVLEALRTVSDETDVVETYAAGVGYTVRCRKRPDSGE</sequence>
<comment type="caution">
    <text evidence="4">The sequence shown here is derived from an EMBL/GenBank/DDBJ whole genome shotgun (WGS) entry which is preliminary data.</text>
</comment>
<dbReference type="GO" id="GO:0008168">
    <property type="term" value="F:methyltransferase activity"/>
    <property type="evidence" value="ECO:0007669"/>
    <property type="project" value="UniProtKB-KW"/>
</dbReference>
<dbReference type="SUPFAM" id="SSF53335">
    <property type="entry name" value="S-adenosyl-L-methionine-dependent methyltransferases"/>
    <property type="match status" value="1"/>
</dbReference>
<dbReference type="EMBL" id="REGA01000008">
    <property type="protein sequence ID" value="RQG94574.1"/>
    <property type="molecule type" value="Genomic_DNA"/>
</dbReference>